<name>B9XMV6_PEDPL</name>
<dbReference type="OrthoDB" id="9812708at2"/>
<evidence type="ECO:0000313" key="1">
    <source>
        <dbReference type="EMBL" id="EEF58881.1"/>
    </source>
</evidence>
<accession>B9XMV6</accession>
<gene>
    <name evidence="1" type="ORF">Cflav_PD1714</name>
</gene>
<keyword evidence="2" id="KW-1185">Reference proteome</keyword>
<dbReference type="AlphaFoldDB" id="B9XMV6"/>
<organism evidence="1 2">
    <name type="scientific">Pedosphaera parvula (strain Ellin514)</name>
    <dbReference type="NCBI Taxonomy" id="320771"/>
    <lineage>
        <taxon>Bacteria</taxon>
        <taxon>Pseudomonadati</taxon>
        <taxon>Verrucomicrobiota</taxon>
        <taxon>Pedosphaerae</taxon>
        <taxon>Pedosphaerales</taxon>
        <taxon>Pedosphaeraceae</taxon>
        <taxon>Pedosphaera</taxon>
    </lineage>
</organism>
<comment type="caution">
    <text evidence="1">The sequence shown here is derived from an EMBL/GenBank/DDBJ whole genome shotgun (WGS) entry which is preliminary data.</text>
</comment>
<dbReference type="STRING" id="320771.Cflav_PD1714"/>
<dbReference type="Proteomes" id="UP000003688">
    <property type="component" value="Unassembled WGS sequence"/>
</dbReference>
<dbReference type="RefSeq" id="WP_007417145.1">
    <property type="nucleotide sequence ID" value="NZ_ABOX02000036.1"/>
</dbReference>
<evidence type="ECO:0000313" key="2">
    <source>
        <dbReference type="Proteomes" id="UP000003688"/>
    </source>
</evidence>
<protein>
    <submittedName>
        <fullName evidence="1">Uncharacterized protein</fullName>
    </submittedName>
</protein>
<sequence>MRYFEDAKHIWKTLVPKSGQADTVQGELIRVIERLRWESQNNGNGNWDEGFERFCDFLEQTLAVTPPFDEQALREIRADVVRLRDYDHRYLEDDLYDRLSDRAVEFHHFLGRHVARKHDPLQHR</sequence>
<dbReference type="EMBL" id="ABOX02000036">
    <property type="protein sequence ID" value="EEF58881.1"/>
    <property type="molecule type" value="Genomic_DNA"/>
</dbReference>
<proteinExistence type="predicted"/>
<reference evidence="1 2" key="1">
    <citation type="journal article" date="2011" name="J. Bacteriol.">
        <title>Genome sequence of 'Pedosphaera parvula' Ellin514, an aerobic Verrucomicrobial isolate from pasture soil.</title>
        <authorList>
            <person name="Kant R."/>
            <person name="van Passel M.W."/>
            <person name="Sangwan P."/>
            <person name="Palva A."/>
            <person name="Lucas S."/>
            <person name="Copeland A."/>
            <person name="Lapidus A."/>
            <person name="Glavina Del Rio T."/>
            <person name="Dalin E."/>
            <person name="Tice H."/>
            <person name="Bruce D."/>
            <person name="Goodwin L."/>
            <person name="Pitluck S."/>
            <person name="Chertkov O."/>
            <person name="Larimer F.W."/>
            <person name="Land M.L."/>
            <person name="Hauser L."/>
            <person name="Brettin T.S."/>
            <person name="Detter J.C."/>
            <person name="Han S."/>
            <person name="de Vos W.M."/>
            <person name="Janssen P.H."/>
            <person name="Smidt H."/>
        </authorList>
    </citation>
    <scope>NUCLEOTIDE SEQUENCE [LARGE SCALE GENOMIC DNA]</scope>
    <source>
        <strain evidence="1 2">Ellin514</strain>
    </source>
</reference>